<accession>A0A485M794</accession>
<reference evidence="1" key="1">
    <citation type="submission" date="2019-03" db="EMBL/GenBank/DDBJ databases">
        <authorList>
            <person name="Hao L."/>
        </authorList>
    </citation>
    <scope>NUCLEOTIDE SEQUENCE</scope>
</reference>
<organism evidence="1">
    <name type="scientific">anaerobic digester metagenome</name>
    <dbReference type="NCBI Taxonomy" id="1263854"/>
    <lineage>
        <taxon>unclassified sequences</taxon>
        <taxon>metagenomes</taxon>
        <taxon>ecological metagenomes</taxon>
    </lineage>
</organism>
<dbReference type="AlphaFoldDB" id="A0A485M794"/>
<evidence type="ECO:0008006" key="2">
    <source>
        <dbReference type="Google" id="ProtNLM"/>
    </source>
</evidence>
<evidence type="ECO:0000313" key="1">
    <source>
        <dbReference type="EMBL" id="VFU18262.1"/>
    </source>
</evidence>
<sequence>MKKWIRWQGLLAFVVITALLAFFWLVLVDDLVRRGIERTAAFLVGAEVNVDNADLTFSPLGFVITRIQVTNPDNPETNALDIRRMAFTLDTAQLFLRKTVIEDMSVEDVALGTLRERPGRVYRKAAEEVSSAPGERVSWFKVPDITSESVRKALEEANLQTVNSARALSDEIENRNKFWNQRIEQLPDKDRLKEYQARIEELSRARKGDLSALLRKGTEVKDLYSDINADLSLLRDSYRSFSDDYRTVTAQVNRLSELPAQDARQIARKYGPSAEGIGNISSMLFGEQAGVWVERSLRWHERIRPMLDRRTLQAEEQKELRPPRFEGIDMRFKEYAPVPDFLIRKAAVSVLTRGRTLAGTIQNLTPDQDVLGLPMTCLFTGENLDGIKGIRLDGTFDHVNPSSPKDMVRLGLKGYDLRPRELGQGILPVELQQGILDTGLTAVIAGRSVSADLEATVRSARFLVRQAEQATGLSAAVEKVFAGISGFSLNVGVSGEPENYAVKVSSNLDDSFRGVINTLAKDLTAQFQAQVMTALEQRVSGPISSVEQQAGSLGQIGTELSERISFAESLLKSNVFSLL</sequence>
<dbReference type="EMBL" id="CAADRM010000147">
    <property type="protein sequence ID" value="VFU18262.1"/>
    <property type="molecule type" value="Genomic_DNA"/>
</dbReference>
<gene>
    <name evidence="1" type="ORF">SCFA_80016</name>
</gene>
<name>A0A485M794_9ZZZZ</name>
<dbReference type="InterPro" id="IPR019934">
    <property type="entry name" value="CHP03545"/>
</dbReference>
<dbReference type="NCBIfam" id="TIGR03545">
    <property type="entry name" value="TIGR03545 family protein"/>
    <property type="match status" value="1"/>
</dbReference>
<protein>
    <recommendedName>
        <fullName evidence="2">TIGR03545 family protein</fullName>
    </recommendedName>
</protein>
<proteinExistence type="predicted"/>